<dbReference type="InterPro" id="IPR029063">
    <property type="entry name" value="SAM-dependent_MTases_sf"/>
</dbReference>
<dbReference type="InterPro" id="IPR050714">
    <property type="entry name" value="Cobalamin_biosynth_MTase"/>
</dbReference>
<dbReference type="PANTHER" id="PTHR43182:SF1">
    <property type="entry name" value="COBALT-PRECORRIN-7 C(5)-METHYLTRANSFERASE"/>
    <property type="match status" value="1"/>
</dbReference>
<keyword evidence="8" id="KW-1185">Reference proteome</keyword>
<dbReference type="Pfam" id="PF02571">
    <property type="entry name" value="CbiJ"/>
    <property type="match status" value="1"/>
</dbReference>
<reference evidence="7" key="1">
    <citation type="journal article" date="2022" name="Cell">
        <title>Design, construction, and in vivo augmentation of a complex gut microbiome.</title>
        <authorList>
            <person name="Cheng A.G."/>
            <person name="Ho P.Y."/>
            <person name="Aranda-Diaz A."/>
            <person name="Jain S."/>
            <person name="Yu F.B."/>
            <person name="Meng X."/>
            <person name="Wang M."/>
            <person name="Iakiviak M."/>
            <person name="Nagashima K."/>
            <person name="Zhao A."/>
            <person name="Murugkar P."/>
            <person name="Patil A."/>
            <person name="Atabakhsh K."/>
            <person name="Weakley A."/>
            <person name="Yan J."/>
            <person name="Brumbaugh A.R."/>
            <person name="Higginbottom S."/>
            <person name="Dimas A."/>
            <person name="Shiver A.L."/>
            <person name="Deutschbauer A."/>
            <person name="Neff N."/>
            <person name="Sonnenburg J.L."/>
            <person name="Huang K.C."/>
            <person name="Fischbach M.A."/>
        </authorList>
    </citation>
    <scope>NUCLEOTIDE SEQUENCE</scope>
    <source>
        <strain evidence="7">DSM 19829</strain>
    </source>
</reference>
<dbReference type="InterPro" id="IPR003723">
    <property type="entry name" value="Precorrin-6x_reduct"/>
</dbReference>
<dbReference type="Pfam" id="PF00590">
    <property type="entry name" value="TP_methylase"/>
    <property type="match status" value="1"/>
</dbReference>
<protein>
    <submittedName>
        <fullName evidence="7">Bifunctional cobalt-precorrin-7 (C(5))-methyltransferase/cobalt-precorrin-6B (C(15))-methyltransferase</fullName>
    </submittedName>
</protein>
<dbReference type="InterPro" id="IPR000878">
    <property type="entry name" value="4pyrrol_Mease"/>
</dbReference>
<keyword evidence="4" id="KW-0808">Transferase</keyword>
<dbReference type="InterPro" id="IPR012818">
    <property type="entry name" value="CbiE"/>
</dbReference>
<dbReference type="Gene3D" id="3.40.1010.10">
    <property type="entry name" value="Cobalt-precorrin-4 Transmethylase, Domain 1"/>
    <property type="match status" value="1"/>
</dbReference>
<evidence type="ECO:0000256" key="1">
    <source>
        <dbReference type="ARBA" id="ARBA00004953"/>
    </source>
</evidence>
<dbReference type="Gene3D" id="3.40.50.150">
    <property type="entry name" value="Vaccinia Virus protein VP39"/>
    <property type="match status" value="1"/>
</dbReference>
<dbReference type="SUPFAM" id="SSF53335">
    <property type="entry name" value="S-adenosyl-L-methionine-dependent methyltransferases"/>
    <property type="match status" value="1"/>
</dbReference>
<evidence type="ECO:0000313" key="7">
    <source>
        <dbReference type="EMBL" id="UWP59741.1"/>
    </source>
</evidence>
<evidence type="ECO:0000256" key="4">
    <source>
        <dbReference type="ARBA" id="ARBA00022679"/>
    </source>
</evidence>
<proteinExistence type="predicted"/>
<dbReference type="CDD" id="cd02440">
    <property type="entry name" value="AdoMet_MTases"/>
    <property type="match status" value="1"/>
</dbReference>
<dbReference type="InterPro" id="IPR014008">
    <property type="entry name" value="Cbl_synth_MTase_CbiT"/>
</dbReference>
<accession>A0ABY5VHN3</accession>
<keyword evidence="2" id="KW-0169">Cobalamin biosynthesis</keyword>
<evidence type="ECO:0000313" key="8">
    <source>
        <dbReference type="Proteomes" id="UP001060164"/>
    </source>
</evidence>
<dbReference type="Proteomes" id="UP001060164">
    <property type="component" value="Chromosome"/>
</dbReference>
<dbReference type="RefSeq" id="WP_028528977.1">
    <property type="nucleotide sequence ID" value="NZ_CABLBR010000017.1"/>
</dbReference>
<organism evidence="7 8">
    <name type="scientific">Ruminococcus gauvreauii</name>
    <dbReference type="NCBI Taxonomy" id="438033"/>
    <lineage>
        <taxon>Bacteria</taxon>
        <taxon>Bacillati</taxon>
        <taxon>Bacillota</taxon>
        <taxon>Clostridia</taxon>
        <taxon>Eubacteriales</taxon>
        <taxon>Oscillospiraceae</taxon>
        <taxon>Ruminococcus</taxon>
    </lineage>
</organism>
<gene>
    <name evidence="7" type="ORF">NQ502_01380</name>
</gene>
<dbReference type="NCBIfam" id="TIGR02467">
    <property type="entry name" value="CbiE"/>
    <property type="match status" value="1"/>
</dbReference>
<comment type="pathway">
    <text evidence="1">Cofactor biosynthesis; adenosylcobalamin biosynthesis.</text>
</comment>
<dbReference type="EMBL" id="CP102290">
    <property type="protein sequence ID" value="UWP59741.1"/>
    <property type="molecule type" value="Genomic_DNA"/>
</dbReference>
<dbReference type="NCBIfam" id="TIGR02469">
    <property type="entry name" value="CbiT"/>
    <property type="match status" value="1"/>
</dbReference>
<dbReference type="NCBIfam" id="TIGR00715">
    <property type="entry name" value="precor6x_red"/>
    <property type="match status" value="1"/>
</dbReference>
<dbReference type="PANTHER" id="PTHR43182">
    <property type="entry name" value="COBALT-PRECORRIN-6B C(15)-METHYLTRANSFERASE (DECARBOXYLATING)"/>
    <property type="match status" value="1"/>
</dbReference>
<dbReference type="SUPFAM" id="SSF53790">
    <property type="entry name" value="Tetrapyrrole methylase"/>
    <property type="match status" value="1"/>
</dbReference>
<keyword evidence="5" id="KW-0949">S-adenosyl-L-methionine</keyword>
<dbReference type="InterPro" id="IPR035996">
    <property type="entry name" value="4pyrrol_Methylase_sf"/>
</dbReference>
<evidence type="ECO:0000256" key="3">
    <source>
        <dbReference type="ARBA" id="ARBA00022603"/>
    </source>
</evidence>
<keyword evidence="3" id="KW-0489">Methyltransferase</keyword>
<name>A0ABY5VHN3_9FIRM</name>
<sequence>MSEVLIFAGTLEGRTIAEFLSKYHIETYVCVATQYGESLLPKGGSLKISHERLDRDQMKALMERENPRVVIDATHPYAAEVTANIRLACEAAKKPYLRLLRSGHQVNDKDVVYVDSVADAVAYLQNTQGNVLATTGSKELAEYTKLADYRERVYARVLSLPEVAVSCAGLGFEGKHLICMQGPFSKELNIAMLRQLDCRYLVTKESGNTGGFLEKYEAARQTGATLVLIGRPLREEGMTLAQCRQHLRELFCIPVERRITLVGIGMGPVNNMTKEAYETCREAQLLIGARRMTQKIAEASQEVFHAYRPQEIADYIDAHPEFEKIAIALSGDVGFYSGAKKLLEVLPDGCELIPGVSSMIYFLAQLKKPWEDVTPCSMHGRSVNIVSMVKECPKVFAIVGDETGIGTLCTRLCGYGLGDVRVSVGERLAYPNEQIWTGTAEEFSGCKTDALSVVLIENEKAADHIVTHGIPDSEFLRDKAPMTKEEIRDISLSKLRLKKDSVIYDVGAGTGSVSVEMALKAACGHVYAIEKKPEAVALLHRNKEKFAVDHLEIIEGLAPHACEELPAPTHAFIGGSSGNLKEIMQQLLSKNPSVRMVINCITLETVAEALDAVKTLPVTDIDIASVSIGKSKSVGRYHMMMGQNPVYVISCEGGEAL</sequence>
<evidence type="ECO:0000256" key="5">
    <source>
        <dbReference type="ARBA" id="ARBA00022691"/>
    </source>
</evidence>
<evidence type="ECO:0000259" key="6">
    <source>
        <dbReference type="Pfam" id="PF00590"/>
    </source>
</evidence>
<dbReference type="PROSITE" id="PS51014">
    <property type="entry name" value="COBK_CBIJ"/>
    <property type="match status" value="1"/>
</dbReference>
<dbReference type="CDD" id="cd11644">
    <property type="entry name" value="Precorrin-6Y-MT"/>
    <property type="match status" value="1"/>
</dbReference>
<evidence type="ECO:0000256" key="2">
    <source>
        <dbReference type="ARBA" id="ARBA00022573"/>
    </source>
</evidence>
<dbReference type="InterPro" id="IPR014777">
    <property type="entry name" value="4pyrrole_Mease_sub1"/>
</dbReference>
<feature type="domain" description="Tetrapyrrole methylase" evidence="6">
    <location>
        <begin position="258"/>
        <end position="443"/>
    </location>
</feature>